<organism evidence="1 2">
    <name type="scientific">Hohenbuehelia grisea</name>
    <dbReference type="NCBI Taxonomy" id="104357"/>
    <lineage>
        <taxon>Eukaryota</taxon>
        <taxon>Fungi</taxon>
        <taxon>Dikarya</taxon>
        <taxon>Basidiomycota</taxon>
        <taxon>Agaricomycotina</taxon>
        <taxon>Agaricomycetes</taxon>
        <taxon>Agaricomycetidae</taxon>
        <taxon>Agaricales</taxon>
        <taxon>Pleurotineae</taxon>
        <taxon>Pleurotaceae</taxon>
        <taxon>Hohenbuehelia</taxon>
    </lineage>
</organism>
<keyword evidence="2" id="KW-1185">Reference proteome</keyword>
<comment type="caution">
    <text evidence="1">The sequence shown here is derived from an EMBL/GenBank/DDBJ whole genome shotgun (WGS) entry which is preliminary data.</text>
</comment>
<protein>
    <submittedName>
        <fullName evidence="1">Uncharacterized protein</fullName>
    </submittedName>
</protein>
<gene>
    <name evidence="1" type="ORF">HGRIS_003278</name>
</gene>
<dbReference type="Proteomes" id="UP001556367">
    <property type="component" value="Unassembled WGS sequence"/>
</dbReference>
<accession>A0ABR3JNQ2</accession>
<evidence type="ECO:0000313" key="1">
    <source>
        <dbReference type="EMBL" id="KAL0957186.1"/>
    </source>
</evidence>
<reference evidence="2" key="1">
    <citation type="submission" date="2024-06" db="EMBL/GenBank/DDBJ databases">
        <title>Multi-omics analyses provide insights into the biosynthesis of the anticancer antibiotic pleurotin in Hohenbuehelia grisea.</title>
        <authorList>
            <person name="Weaver J.A."/>
            <person name="Alberti F."/>
        </authorList>
    </citation>
    <scope>NUCLEOTIDE SEQUENCE [LARGE SCALE GENOMIC DNA]</scope>
    <source>
        <strain evidence="2">T-177</strain>
    </source>
</reference>
<dbReference type="EMBL" id="JASNQZ010000006">
    <property type="protein sequence ID" value="KAL0957186.1"/>
    <property type="molecule type" value="Genomic_DNA"/>
</dbReference>
<name>A0ABR3JNQ2_9AGAR</name>
<evidence type="ECO:0000313" key="2">
    <source>
        <dbReference type="Proteomes" id="UP001556367"/>
    </source>
</evidence>
<proteinExistence type="predicted"/>
<sequence>MDYGSPDFRARLRSDTVSAIFLRLQTTPFLPMHLPRATPSPLAQRCCGLERLNPRWTRLLDRCPSSPLELLSLLVAGSRPTVS</sequence>